<name>A0A6C0HDA3_9ZZZZ</name>
<accession>A0A6C0HDA3</accession>
<organism evidence="1">
    <name type="scientific">viral metagenome</name>
    <dbReference type="NCBI Taxonomy" id="1070528"/>
    <lineage>
        <taxon>unclassified sequences</taxon>
        <taxon>metagenomes</taxon>
        <taxon>organismal metagenomes</taxon>
    </lineage>
</organism>
<proteinExistence type="predicted"/>
<reference evidence="1" key="1">
    <citation type="journal article" date="2020" name="Nature">
        <title>Giant virus diversity and host interactions through global metagenomics.</title>
        <authorList>
            <person name="Schulz F."/>
            <person name="Roux S."/>
            <person name="Paez-Espino D."/>
            <person name="Jungbluth S."/>
            <person name="Walsh D.A."/>
            <person name="Denef V.J."/>
            <person name="McMahon K.D."/>
            <person name="Konstantinidis K.T."/>
            <person name="Eloe-Fadrosh E.A."/>
            <person name="Kyrpides N.C."/>
            <person name="Woyke T."/>
        </authorList>
    </citation>
    <scope>NUCLEOTIDE SEQUENCE</scope>
    <source>
        <strain evidence="1">GVMAG-M-3300023179-91</strain>
    </source>
</reference>
<sequence length="192" mass="21685">MAQVNHYIINNIINNYNELFNNNYENDNINSPVHIYVKFAYQTTSATYIMSRNLSLAQMVHQLRQNILRDFGTEYTQYELVEAGQTMPLGIPAEEAPAFVIESSSIRQRFHDQNSVAFYIRLFPPTASSSWNTTTTSELSSEEDETPCCMVCQESDISLTTYFGCSHHICDGCCAGCIQAGITRCAICRHHG</sequence>
<evidence type="ECO:0000313" key="1">
    <source>
        <dbReference type="EMBL" id="QHT78347.1"/>
    </source>
</evidence>
<evidence type="ECO:0008006" key="2">
    <source>
        <dbReference type="Google" id="ProtNLM"/>
    </source>
</evidence>
<dbReference type="AlphaFoldDB" id="A0A6C0HDA3"/>
<protein>
    <recommendedName>
        <fullName evidence="2">RING-type domain-containing protein</fullName>
    </recommendedName>
</protein>
<dbReference type="EMBL" id="MN739930">
    <property type="protein sequence ID" value="QHT78347.1"/>
    <property type="molecule type" value="Genomic_DNA"/>
</dbReference>